<dbReference type="Proteomes" id="UP000266313">
    <property type="component" value="Chromosome"/>
</dbReference>
<dbReference type="EMBL" id="AP017928">
    <property type="protein sequence ID" value="BBA33590.1"/>
    <property type="molecule type" value="Genomic_DNA"/>
</dbReference>
<name>A0A250KPI6_9GAMM</name>
<evidence type="ECO:0000313" key="10">
    <source>
        <dbReference type="EMBL" id="BBA33590.1"/>
    </source>
</evidence>
<comment type="caution">
    <text evidence="9">Lacks conserved residue(s) required for the propagation of feature annotation.</text>
</comment>
<dbReference type="Pfam" id="PF03186">
    <property type="entry name" value="CobD_Cbib"/>
    <property type="match status" value="1"/>
</dbReference>
<sequence>MTAILAIFAVLLDGLLGEPRRFHPLVGFGRLAEALEARWNSVLDRQGTRARFLGVIAVLLLTAPFTAFAAWLESIPMFGAAFGVLALYAALGLRSLGEHAEAVETALAADDLAEARRRVGYMVSRDTGDMKADDVARAAVESVLENGNDAVFGALFWFMVAGAPGAVLYRLANTLDAMWGYKSERFFHFGWAAARLDDALNYVPARLAALTYALLGDARQALYCWRTQAGGWESPNAGPVMASGAGTLRLALGGPARYRGEWHVRPALGYGNPPGAADIRHAADLVRRGVWLWLALFFIGGWLDA</sequence>
<evidence type="ECO:0000256" key="3">
    <source>
        <dbReference type="ARBA" id="ARBA00006263"/>
    </source>
</evidence>
<dbReference type="PANTHER" id="PTHR34308:SF1">
    <property type="entry name" value="COBALAMIN BIOSYNTHESIS PROTEIN CBIB"/>
    <property type="match status" value="1"/>
</dbReference>
<organism evidence="10 11">
    <name type="scientific">Methylocaldum marinum</name>
    <dbReference type="NCBI Taxonomy" id="1432792"/>
    <lineage>
        <taxon>Bacteria</taxon>
        <taxon>Pseudomonadati</taxon>
        <taxon>Pseudomonadota</taxon>
        <taxon>Gammaproteobacteria</taxon>
        <taxon>Methylococcales</taxon>
        <taxon>Methylococcaceae</taxon>
        <taxon>Methylocaldum</taxon>
    </lineage>
</organism>
<accession>A0A250KPI6</accession>
<evidence type="ECO:0000256" key="4">
    <source>
        <dbReference type="ARBA" id="ARBA00022475"/>
    </source>
</evidence>
<evidence type="ECO:0000256" key="7">
    <source>
        <dbReference type="ARBA" id="ARBA00022989"/>
    </source>
</evidence>
<dbReference type="AlphaFoldDB" id="A0A250KPI6"/>
<comment type="function">
    <text evidence="9">Converts cobyric acid to cobinamide by the addition of aminopropanol on the F carboxylic group.</text>
</comment>
<proteinExistence type="inferred from homology"/>
<comment type="subcellular location">
    <subcellularLocation>
        <location evidence="1 9">Cell membrane</location>
        <topology evidence="1 9">Multi-pass membrane protein</topology>
    </subcellularLocation>
</comment>
<keyword evidence="6 9" id="KW-0812">Transmembrane</keyword>
<keyword evidence="5 9" id="KW-0169">Cobalamin biosynthesis</keyword>
<comment type="pathway">
    <text evidence="2 9">Cofactor biosynthesis; adenosylcobalamin biosynthesis.</text>
</comment>
<dbReference type="GO" id="GO:0005886">
    <property type="term" value="C:plasma membrane"/>
    <property type="evidence" value="ECO:0007669"/>
    <property type="project" value="UniProtKB-SubCell"/>
</dbReference>
<dbReference type="GO" id="GO:0015420">
    <property type="term" value="F:ABC-type vitamin B12 transporter activity"/>
    <property type="evidence" value="ECO:0007669"/>
    <property type="project" value="UniProtKB-UniRule"/>
</dbReference>
<reference evidence="10 11" key="1">
    <citation type="submission" date="2016-12" db="EMBL/GenBank/DDBJ databases">
        <title>Genome sequencing of Methylocaldum marinum.</title>
        <authorList>
            <person name="Takeuchi M."/>
            <person name="Kamagata Y."/>
            <person name="Hiraoka S."/>
            <person name="Oshima K."/>
            <person name="Hattori M."/>
            <person name="Iwasaki W."/>
        </authorList>
    </citation>
    <scope>NUCLEOTIDE SEQUENCE [LARGE SCALE GENOMIC DNA]</scope>
    <source>
        <strain evidence="10 11">S8</strain>
    </source>
</reference>
<evidence type="ECO:0000256" key="8">
    <source>
        <dbReference type="ARBA" id="ARBA00023136"/>
    </source>
</evidence>
<dbReference type="HAMAP" id="MF_00024">
    <property type="entry name" value="CobD_CbiB"/>
    <property type="match status" value="1"/>
</dbReference>
<gene>
    <name evidence="9" type="primary">cobD</name>
    <name evidence="10" type="ORF">sS8_1632</name>
</gene>
<protein>
    <recommendedName>
        <fullName evidence="9">Cobalamin biosynthesis protein CobD</fullName>
    </recommendedName>
</protein>
<dbReference type="InterPro" id="IPR004485">
    <property type="entry name" value="Cobalamin_biosynth_CobD/CbiB"/>
</dbReference>
<evidence type="ECO:0000256" key="9">
    <source>
        <dbReference type="HAMAP-Rule" id="MF_00024"/>
    </source>
</evidence>
<dbReference type="OrthoDB" id="9811967at2"/>
<dbReference type="UniPathway" id="UPA00148"/>
<evidence type="ECO:0000313" key="11">
    <source>
        <dbReference type="Proteomes" id="UP000266313"/>
    </source>
</evidence>
<feature type="transmembrane region" description="Helical" evidence="9">
    <location>
        <begin position="52"/>
        <end position="71"/>
    </location>
</feature>
<dbReference type="GO" id="GO:0048472">
    <property type="term" value="F:threonine-phosphate decarboxylase activity"/>
    <property type="evidence" value="ECO:0007669"/>
    <property type="project" value="InterPro"/>
</dbReference>
<dbReference type="NCBIfam" id="TIGR00380">
    <property type="entry name" value="cobal_cbiB"/>
    <property type="match status" value="1"/>
</dbReference>
<dbReference type="RefSeq" id="WP_119629185.1">
    <property type="nucleotide sequence ID" value="NZ_AP017928.1"/>
</dbReference>
<feature type="transmembrane region" description="Helical" evidence="9">
    <location>
        <begin position="150"/>
        <end position="172"/>
    </location>
</feature>
<dbReference type="PANTHER" id="PTHR34308">
    <property type="entry name" value="COBALAMIN BIOSYNTHESIS PROTEIN CBIB"/>
    <property type="match status" value="1"/>
</dbReference>
<feature type="transmembrane region" description="Helical" evidence="9">
    <location>
        <begin position="285"/>
        <end position="303"/>
    </location>
</feature>
<evidence type="ECO:0000256" key="6">
    <source>
        <dbReference type="ARBA" id="ARBA00022692"/>
    </source>
</evidence>
<evidence type="ECO:0000256" key="2">
    <source>
        <dbReference type="ARBA" id="ARBA00004953"/>
    </source>
</evidence>
<dbReference type="GO" id="GO:0009236">
    <property type="term" value="P:cobalamin biosynthetic process"/>
    <property type="evidence" value="ECO:0007669"/>
    <property type="project" value="UniProtKB-UniRule"/>
</dbReference>
<comment type="similarity">
    <text evidence="3 9">Belongs to the CobD/CbiB family.</text>
</comment>
<keyword evidence="4 9" id="KW-1003">Cell membrane</keyword>
<keyword evidence="11" id="KW-1185">Reference proteome</keyword>
<keyword evidence="7 9" id="KW-1133">Transmembrane helix</keyword>
<dbReference type="KEGG" id="mmai:sS8_1632"/>
<evidence type="ECO:0000256" key="1">
    <source>
        <dbReference type="ARBA" id="ARBA00004651"/>
    </source>
</evidence>
<evidence type="ECO:0000256" key="5">
    <source>
        <dbReference type="ARBA" id="ARBA00022573"/>
    </source>
</evidence>
<keyword evidence="8 9" id="KW-0472">Membrane</keyword>